<dbReference type="Proteomes" id="UP000593562">
    <property type="component" value="Unassembled WGS sequence"/>
</dbReference>
<dbReference type="InterPro" id="IPR016140">
    <property type="entry name" value="Bifunc_inhib/LTP/seed_store"/>
</dbReference>
<dbReference type="AlphaFoldDB" id="A0A7J7D4C1"/>
<keyword evidence="3" id="KW-1003">Cell membrane</keyword>
<keyword evidence="4" id="KW-0472">Membrane</keyword>
<evidence type="ECO:0000256" key="6">
    <source>
        <dbReference type="ARBA" id="ARBA00023157"/>
    </source>
</evidence>
<proteinExistence type="inferred from homology"/>
<dbReference type="GO" id="GO:0098552">
    <property type="term" value="C:side of membrane"/>
    <property type="evidence" value="ECO:0007669"/>
    <property type="project" value="UniProtKB-KW"/>
</dbReference>
<keyword evidence="5 10" id="KW-0732">Signal</keyword>
<dbReference type="InterPro" id="IPR043325">
    <property type="entry name" value="LTSS"/>
</dbReference>
<evidence type="ECO:0000256" key="9">
    <source>
        <dbReference type="SAM" id="MobiDB-lite"/>
    </source>
</evidence>
<dbReference type="SUPFAM" id="SSF47699">
    <property type="entry name" value="Bifunctional inhibitor/lipid-transfer protein/seed storage 2S albumin"/>
    <property type="match status" value="1"/>
</dbReference>
<evidence type="ECO:0000256" key="3">
    <source>
        <dbReference type="ARBA" id="ARBA00022475"/>
    </source>
</evidence>
<comment type="similarity">
    <text evidence="2">Belongs to the plant LTP family.</text>
</comment>
<comment type="caution">
    <text evidence="12">The sequence shown here is derived from an EMBL/GenBank/DDBJ whole genome shotgun (WGS) entry which is preliminary data.</text>
</comment>
<dbReference type="InParanoid" id="A0A7J7D4C1"/>
<evidence type="ECO:0000256" key="1">
    <source>
        <dbReference type="ARBA" id="ARBA00004609"/>
    </source>
</evidence>
<comment type="subcellular location">
    <subcellularLocation>
        <location evidence="1">Cell membrane</location>
        <topology evidence="1">Lipid-anchor</topology>
        <topology evidence="1">GPI-anchor</topology>
    </subcellularLocation>
</comment>
<dbReference type="Gene3D" id="1.10.110.10">
    <property type="entry name" value="Plant lipid-transfer and hydrophobic proteins"/>
    <property type="match status" value="1"/>
</dbReference>
<evidence type="ECO:0000256" key="8">
    <source>
        <dbReference type="ARBA" id="ARBA00023288"/>
    </source>
</evidence>
<evidence type="ECO:0000256" key="2">
    <source>
        <dbReference type="ARBA" id="ARBA00009748"/>
    </source>
</evidence>
<organism evidence="12 13">
    <name type="scientific">Tripterygium wilfordii</name>
    <name type="common">Thunder God vine</name>
    <dbReference type="NCBI Taxonomy" id="458696"/>
    <lineage>
        <taxon>Eukaryota</taxon>
        <taxon>Viridiplantae</taxon>
        <taxon>Streptophyta</taxon>
        <taxon>Embryophyta</taxon>
        <taxon>Tracheophyta</taxon>
        <taxon>Spermatophyta</taxon>
        <taxon>Magnoliopsida</taxon>
        <taxon>eudicotyledons</taxon>
        <taxon>Gunneridae</taxon>
        <taxon>Pentapetalae</taxon>
        <taxon>rosids</taxon>
        <taxon>fabids</taxon>
        <taxon>Celastrales</taxon>
        <taxon>Celastraceae</taxon>
        <taxon>Tripterygium</taxon>
    </lineage>
</organism>
<keyword evidence="8" id="KW-0449">Lipoprotein</keyword>
<dbReference type="Pfam" id="PF14368">
    <property type="entry name" value="LTP_2"/>
    <property type="match status" value="1"/>
</dbReference>
<dbReference type="PANTHER" id="PTHR33044">
    <property type="entry name" value="BIFUNCTIONAL INHIBITOR/LIPID-TRANSFER PROTEIN/SEED STORAGE 2S ALBUMIN SUPERFAMILY PROTEIN-RELATED"/>
    <property type="match status" value="1"/>
</dbReference>
<gene>
    <name evidence="12" type="ORF">HS088_TW10G00166</name>
</gene>
<feature type="region of interest" description="Disordered" evidence="9">
    <location>
        <begin position="127"/>
        <end position="156"/>
    </location>
</feature>
<protein>
    <submittedName>
        <fullName evidence="12">Non-specific lipid transfer protein GPI-anchored 1</fullName>
    </submittedName>
</protein>
<evidence type="ECO:0000256" key="7">
    <source>
        <dbReference type="ARBA" id="ARBA00023180"/>
    </source>
</evidence>
<feature type="compositionally biased region" description="Low complexity" evidence="9">
    <location>
        <begin position="127"/>
        <end position="147"/>
    </location>
</feature>
<evidence type="ECO:0000259" key="11">
    <source>
        <dbReference type="SMART" id="SM00499"/>
    </source>
</evidence>
<feature type="domain" description="Bifunctional inhibitor/plant lipid transfer protein/seed storage helical" evidence="11">
    <location>
        <begin position="29"/>
        <end position="110"/>
    </location>
</feature>
<feature type="signal peptide" evidence="10">
    <location>
        <begin position="1"/>
        <end position="22"/>
    </location>
</feature>
<evidence type="ECO:0000256" key="5">
    <source>
        <dbReference type="ARBA" id="ARBA00022729"/>
    </source>
</evidence>
<feature type="chain" id="PRO_5029669958" evidence="10">
    <location>
        <begin position="23"/>
        <end position="184"/>
    </location>
</feature>
<reference evidence="12 13" key="1">
    <citation type="journal article" date="2020" name="Nat. Commun.">
        <title>Genome of Tripterygium wilfordii and identification of cytochrome P450 involved in triptolide biosynthesis.</title>
        <authorList>
            <person name="Tu L."/>
            <person name="Su P."/>
            <person name="Zhang Z."/>
            <person name="Gao L."/>
            <person name="Wang J."/>
            <person name="Hu T."/>
            <person name="Zhou J."/>
            <person name="Zhang Y."/>
            <person name="Zhao Y."/>
            <person name="Liu Y."/>
            <person name="Song Y."/>
            <person name="Tong Y."/>
            <person name="Lu Y."/>
            <person name="Yang J."/>
            <person name="Xu C."/>
            <person name="Jia M."/>
            <person name="Peters R.J."/>
            <person name="Huang L."/>
            <person name="Gao W."/>
        </authorList>
    </citation>
    <scope>NUCLEOTIDE SEQUENCE [LARGE SCALE GENOMIC DNA]</scope>
    <source>
        <strain evidence="13">cv. XIE 37</strain>
        <tissue evidence="12">Leaf</tissue>
    </source>
</reference>
<dbReference type="GO" id="GO:0005886">
    <property type="term" value="C:plasma membrane"/>
    <property type="evidence" value="ECO:0007669"/>
    <property type="project" value="UniProtKB-SubCell"/>
</dbReference>
<dbReference type="InterPro" id="IPR036312">
    <property type="entry name" value="Bifun_inhib/LTP/seed_sf"/>
</dbReference>
<dbReference type="CDD" id="cd00010">
    <property type="entry name" value="AAI_LTSS"/>
    <property type="match status" value="1"/>
</dbReference>
<keyword evidence="13" id="KW-1185">Reference proteome</keyword>
<keyword evidence="4" id="KW-0336">GPI-anchor</keyword>
<evidence type="ECO:0000313" key="13">
    <source>
        <dbReference type="Proteomes" id="UP000593562"/>
    </source>
</evidence>
<name>A0A7J7D4C1_TRIWF</name>
<evidence type="ECO:0000313" key="12">
    <source>
        <dbReference type="EMBL" id="KAF5741171.1"/>
    </source>
</evidence>
<dbReference type="FunCoup" id="A0A7J7D4C1">
    <property type="interactions" value="273"/>
</dbReference>
<dbReference type="SMART" id="SM00499">
    <property type="entry name" value="AAI"/>
    <property type="match status" value="1"/>
</dbReference>
<accession>A0A7J7D4C1</accession>
<dbReference type="EMBL" id="JAAARO010000010">
    <property type="protein sequence ID" value="KAF5741171.1"/>
    <property type="molecule type" value="Genomic_DNA"/>
</dbReference>
<keyword evidence="7" id="KW-0325">Glycoprotein</keyword>
<evidence type="ECO:0000256" key="10">
    <source>
        <dbReference type="SAM" id="SignalP"/>
    </source>
</evidence>
<keyword evidence="6" id="KW-1015">Disulfide bond</keyword>
<evidence type="ECO:0000256" key="4">
    <source>
        <dbReference type="ARBA" id="ARBA00022622"/>
    </source>
</evidence>
<sequence length="184" mass="18848">MRAGSVVICFAACLFLCGAVVAKDLSKECSDNLQKVTACLDFVTGKEKTPTKECCSSVKEIKGSQPQCLCFIIQQVHSGNDMVKSLGIQEAKLLQLPSACALTNATASDCPKLLGLDPKSPDAAIFSGNSSSSAAPATAGTTTAAPTKVDDSDGTNHGPSLAAPLMIALVMSLCAFPPGFASVF</sequence>